<organism evidence="3 4">
    <name type="scientific">Herbinix hemicellulosilytica</name>
    <dbReference type="NCBI Taxonomy" id="1564487"/>
    <lineage>
        <taxon>Bacteria</taxon>
        <taxon>Bacillati</taxon>
        <taxon>Bacillota</taxon>
        <taxon>Clostridia</taxon>
        <taxon>Lachnospirales</taxon>
        <taxon>Lachnospiraceae</taxon>
        <taxon>Herbinix</taxon>
    </lineage>
</organism>
<name>A0A0H5SUV4_HERHM</name>
<dbReference type="PANTHER" id="PTHR43000">
    <property type="entry name" value="DTDP-D-GLUCOSE 4,6-DEHYDRATASE-RELATED"/>
    <property type="match status" value="1"/>
</dbReference>
<sequence>MRILLIGGTGAIGTHLANVLAEMGHTVVVTSRKPHESKGLIEYRQGNAKNTDFLISVLRENWDTIVDFMNYTTNEFSQRVGLLLNFTSQYIFLSSARVYEKNKEAITEESLRLLDSSTDEVYLSTDEYALSKAREENMLRSAHKRNWVIIRPYITYSESRLQLGNFEKEHWLYRALKGRTIVFSKDINNRLTTLTYGLDVAKGIASLVGNTDTLGEIYNITCDYTVKWSEILDIYLDTLEEKLGYRPKVIYQDLETFLKWNEGKYQIIYDRLFDRKFNCSKINKYINTKDFIHVREGLRKCLNEFLSEPRFGKINWKLEAIKDRYTGERTPLSEINGYKQKLKYLLYRYLKVI</sequence>
<evidence type="ECO:0000313" key="4">
    <source>
        <dbReference type="Proteomes" id="UP000236497"/>
    </source>
</evidence>
<evidence type="ECO:0000313" key="3">
    <source>
        <dbReference type="EMBL" id="CRZ34083.1"/>
    </source>
</evidence>
<gene>
    <name evidence="3" type="ORF">HHT355_0880</name>
</gene>
<dbReference type="InterPro" id="IPR001509">
    <property type="entry name" value="Epimerase_deHydtase"/>
</dbReference>
<proteinExistence type="inferred from homology"/>
<dbReference type="AlphaFoldDB" id="A0A0H5SUV4"/>
<protein>
    <recommendedName>
        <fullName evidence="2">NAD-dependent epimerase/dehydratase domain-containing protein</fullName>
    </recommendedName>
</protein>
<feature type="domain" description="NAD-dependent epimerase/dehydratase" evidence="2">
    <location>
        <begin position="3"/>
        <end position="220"/>
    </location>
</feature>
<evidence type="ECO:0000256" key="1">
    <source>
        <dbReference type="ARBA" id="ARBA00007637"/>
    </source>
</evidence>
<dbReference type="SUPFAM" id="SSF51735">
    <property type="entry name" value="NAD(P)-binding Rossmann-fold domains"/>
    <property type="match status" value="1"/>
</dbReference>
<evidence type="ECO:0000259" key="2">
    <source>
        <dbReference type="Pfam" id="PF01370"/>
    </source>
</evidence>
<dbReference type="InterPro" id="IPR036291">
    <property type="entry name" value="NAD(P)-bd_dom_sf"/>
</dbReference>
<comment type="similarity">
    <text evidence="1">Belongs to the NAD(P)-dependent epimerase/dehydratase family.</text>
</comment>
<reference evidence="3 4" key="1">
    <citation type="submission" date="2015-06" db="EMBL/GenBank/DDBJ databases">
        <authorList>
            <person name="Wibberg Daniel"/>
        </authorList>
    </citation>
    <scope>NUCLEOTIDE SEQUENCE [LARGE SCALE GENOMIC DNA]</scope>
    <source>
        <strain evidence="3 4">T3/55T</strain>
    </source>
</reference>
<dbReference type="OrthoDB" id="9776016at2"/>
<dbReference type="EMBL" id="CVTD020000010">
    <property type="protein sequence ID" value="CRZ34083.1"/>
    <property type="molecule type" value="Genomic_DNA"/>
</dbReference>
<dbReference type="Gene3D" id="3.40.50.720">
    <property type="entry name" value="NAD(P)-binding Rossmann-like Domain"/>
    <property type="match status" value="1"/>
</dbReference>
<dbReference type="Proteomes" id="UP000236497">
    <property type="component" value="Unassembled WGS sequence"/>
</dbReference>
<accession>A0A0H5SUV4</accession>
<keyword evidence="4" id="KW-1185">Reference proteome</keyword>
<dbReference type="Pfam" id="PF01370">
    <property type="entry name" value="Epimerase"/>
    <property type="match status" value="1"/>
</dbReference>
<dbReference type="RefSeq" id="WP_103202197.1">
    <property type="nucleotide sequence ID" value="NZ_CVTD020000010.1"/>
</dbReference>